<keyword evidence="4" id="KW-1185">Reference proteome</keyword>
<dbReference type="GO" id="GO:0003341">
    <property type="term" value="P:cilium movement"/>
    <property type="evidence" value="ECO:0007669"/>
    <property type="project" value="InterPro"/>
</dbReference>
<dbReference type="PANTHER" id="PTHR46500:SF1">
    <property type="entry name" value="CILIA- AND FLAGELLA-ASSOCIATED PROTEIN 221"/>
    <property type="match status" value="1"/>
</dbReference>
<dbReference type="Proteomes" id="UP000549394">
    <property type="component" value="Unassembled WGS sequence"/>
</dbReference>
<dbReference type="PANTHER" id="PTHR46500">
    <property type="entry name" value="CILIA- AND FLAGELLA-ASSOCIATED PROTEIN 221"/>
    <property type="match status" value="1"/>
</dbReference>
<dbReference type="EMBL" id="CAJFCJ010000007">
    <property type="protein sequence ID" value="CAD5117769.1"/>
    <property type="molecule type" value="Genomic_DNA"/>
</dbReference>
<protein>
    <submittedName>
        <fullName evidence="3">DgyrCDS6514</fullName>
    </submittedName>
</protein>
<dbReference type="InterPro" id="IPR013783">
    <property type="entry name" value="Ig-like_fold"/>
</dbReference>
<dbReference type="Pfam" id="PF22067">
    <property type="entry name" value="Cep192_D3"/>
    <property type="match status" value="1"/>
</dbReference>
<feature type="domain" description="Cep192-like" evidence="2">
    <location>
        <begin position="167"/>
        <end position="235"/>
    </location>
</feature>
<dbReference type="GO" id="GO:0097729">
    <property type="term" value="C:9+2 motile cilium"/>
    <property type="evidence" value="ECO:0007669"/>
    <property type="project" value="TreeGrafter"/>
</dbReference>
<comment type="caution">
    <text evidence="3">The sequence shown here is derived from an EMBL/GenBank/DDBJ whole genome shotgun (WGS) entry which is preliminary data.</text>
</comment>
<feature type="region of interest" description="Disordered" evidence="1">
    <location>
        <begin position="836"/>
        <end position="857"/>
    </location>
</feature>
<reference evidence="3 4" key="1">
    <citation type="submission" date="2020-08" db="EMBL/GenBank/DDBJ databases">
        <authorList>
            <person name="Hejnol A."/>
        </authorList>
    </citation>
    <scope>NUCLEOTIDE SEQUENCE [LARGE SCALE GENOMIC DNA]</scope>
</reference>
<dbReference type="GO" id="GO:0044458">
    <property type="term" value="P:motile cilium assembly"/>
    <property type="evidence" value="ECO:0007669"/>
    <property type="project" value="TreeGrafter"/>
</dbReference>
<gene>
    <name evidence="3" type="ORF">DGYR_LOCUS6265</name>
</gene>
<dbReference type="OrthoDB" id="5538672at2759"/>
<accession>A0A7I8VNA4</accession>
<evidence type="ECO:0000256" key="1">
    <source>
        <dbReference type="SAM" id="MobiDB-lite"/>
    </source>
</evidence>
<dbReference type="InterPro" id="IPR029676">
    <property type="entry name" value="CFAP221"/>
</dbReference>
<evidence type="ECO:0000313" key="3">
    <source>
        <dbReference type="EMBL" id="CAD5117769.1"/>
    </source>
</evidence>
<evidence type="ECO:0000313" key="4">
    <source>
        <dbReference type="Proteomes" id="UP000549394"/>
    </source>
</evidence>
<proteinExistence type="predicted"/>
<dbReference type="Gene3D" id="2.60.40.10">
    <property type="entry name" value="Immunoglobulins"/>
    <property type="match status" value="1"/>
</dbReference>
<dbReference type="InterPro" id="IPR054089">
    <property type="entry name" value="Cep192-like_D3"/>
</dbReference>
<sequence length="920" mass="105463">MSAIKLEDAQANFRSNLFGRTNEALLIDSMQLVDTRKSFPVPNHLLESKIYSKLSRNNVVQARPSVIHFSGFELNKVHRLPLELANISPDVLRMHVIPPQTRYFSIKYQKKDRLVPGLTLDCIVEFKADEWRYYYDCIRIHTPGEENLVIPVHAYPVLNLVDFPSTVRFSPIPIGESETRNIPLECNCPIEFEYHVIVLQNHSAFKVEPMSGVVTPHSREEISVTFSPIDFATAMIKVQVTVSQFNAKPLICTVYGKANPGLLREKMLETYESDLLNDDTSMDDDMDTDNPLDLEDIRPLGRVRKKREKSQVVIEGTSRQATTLVERDGLRFGENLDNVHAVNLVLNQEPGKLSMNELRQAISAKAKTGTSRQMKEASFEKLVLEDIEAEKRNKFKWQVHVGKDALSYEQKLNILTDRRDAWSTYKLERGDPVLDHEYCRIRTKCSFNRNTRDFKCLPPEDANFDVYSNDTWAVRHSILSKFQQAARKILIRKRCEKKLKSLQTLFVDWKDGKYTGKVAVGDKKEIEKKTIHDDIKLSIDDIKSVSFPTYIDPTQKDDLAVDSLGIVPVKETEVVVKSRVPYHPLKVPQQYKLLQYTAYNIHEVGQGYVSPNQTRQFRTGAEDEVIILSESDVTLVATPEPPAEEEKQEEDEVLLEEYKENEEESKVVADILSPPSTICRNPRYDPMHIFNPIPGMLVRQQPINYSEVDGDFHLCPIPLYPTAESNSVHNSTRKAFLDRKETIKGSMTWRKFPSQGLTSLSSTPTLTSVWVPRWTDPFSNDLLPKETPAILDQLPAEDVIEEPQNLTGAMDTSIPEEDTYASFLTMEMVKAQFPAVQDPPTNRKAAADDSKPPTTMAKQREDAFPFGDRMPPTNIPVSQFGYVQKEKREEELDYFLVRKYDQLGRKIRQRTEKWKEMKKD</sequence>
<name>A0A7I8VNA4_9ANNE</name>
<organism evidence="3 4">
    <name type="scientific">Dimorphilus gyrociliatus</name>
    <dbReference type="NCBI Taxonomy" id="2664684"/>
    <lineage>
        <taxon>Eukaryota</taxon>
        <taxon>Metazoa</taxon>
        <taxon>Spiralia</taxon>
        <taxon>Lophotrochozoa</taxon>
        <taxon>Annelida</taxon>
        <taxon>Polychaeta</taxon>
        <taxon>Polychaeta incertae sedis</taxon>
        <taxon>Dinophilidae</taxon>
        <taxon>Dimorphilus</taxon>
    </lineage>
</organism>
<evidence type="ECO:0000259" key="2">
    <source>
        <dbReference type="Pfam" id="PF22067"/>
    </source>
</evidence>
<dbReference type="AlphaFoldDB" id="A0A7I8VNA4"/>